<evidence type="ECO:0000256" key="1">
    <source>
        <dbReference type="ARBA" id="ARBA00004613"/>
    </source>
</evidence>
<evidence type="ECO:0000256" key="2">
    <source>
        <dbReference type="ARBA" id="ARBA00022525"/>
    </source>
</evidence>
<reference evidence="5" key="2">
    <citation type="submission" date="2010-05" db="EMBL/GenBank/DDBJ databases">
        <authorList>
            <person name="Almeida L.G."/>
            <person name="Nicolas M.F."/>
            <person name="Souza R.C."/>
            <person name="Vasconcelos A.T.R."/>
        </authorList>
    </citation>
    <scope>NUCLEOTIDE SEQUENCE</scope>
</reference>
<comment type="subcellular location">
    <subcellularLocation>
        <location evidence="1">Secreted</location>
    </subcellularLocation>
</comment>
<reference evidence="5" key="3">
    <citation type="journal article" date="2013" name="Nucleic Acids Res.">
        <title>The genome of Anopheles darlingi, the main neotropical malaria vector.</title>
        <authorList>
            <person name="Marinotti O."/>
            <person name="Cerqueira G.C."/>
            <person name="de Almeida L.G."/>
            <person name="Ferro M.I."/>
            <person name="Loreto E.L."/>
            <person name="Zaha A."/>
            <person name="Teixeira S.M."/>
            <person name="Wespiser A.R."/>
            <person name="Almeida E Silva A."/>
            <person name="Schlindwein A.D."/>
            <person name="Pacheco A.C."/>
            <person name="Silva A.L."/>
            <person name="Graveley B.R."/>
            <person name="Walenz B.P."/>
            <person name="Lima Bde A."/>
            <person name="Ribeiro C.A."/>
            <person name="Nunes-Silva C.G."/>
            <person name="de Carvalho C.R."/>
            <person name="Soares C.M."/>
            <person name="de Menezes C.B."/>
            <person name="Matiolli C."/>
            <person name="Caffrey D."/>
            <person name="Araujo D.A."/>
            <person name="de Oliveira D.M."/>
            <person name="Golenbock D."/>
            <person name="Grisard E.C."/>
            <person name="Fantinatti-Garboggini F."/>
            <person name="de Carvalho F.M."/>
            <person name="Barcellos F.G."/>
            <person name="Prosdocimi F."/>
            <person name="May G."/>
            <person name="Azevedo Junior G.M."/>
            <person name="Guimaraes G.M."/>
            <person name="Goldman G.H."/>
            <person name="Padilha I.Q."/>
            <person name="Batista Jda S."/>
            <person name="Ferro J.A."/>
            <person name="Ribeiro J.M."/>
            <person name="Fietto J.L."/>
            <person name="Dabbas K.M."/>
            <person name="Cerdeira L."/>
            <person name="Agnez-Lima L.F."/>
            <person name="Brocchi M."/>
            <person name="de Carvalho M.O."/>
            <person name="Teixeira Mde M."/>
            <person name="Diniz Maia Mde M."/>
            <person name="Goldman M.H."/>
            <person name="Cruz Schneider M.P."/>
            <person name="Felipe M.S."/>
            <person name="Hungria M."/>
            <person name="Nicolas M.F."/>
            <person name="Pereira M."/>
            <person name="Montes M.A."/>
            <person name="Cantao M.E."/>
            <person name="Vincentz M."/>
            <person name="Rafael M.S."/>
            <person name="Silverman N."/>
            <person name="Stoco P.H."/>
            <person name="Souza R.C."/>
            <person name="Vicentini R."/>
            <person name="Gazzinelli R.T."/>
            <person name="Neves Rde O."/>
            <person name="Silva R."/>
            <person name="Astolfi-Filho S."/>
            <person name="Maciel T.E."/>
            <person name="Urmenyi T.P."/>
            <person name="Tadei W.P."/>
            <person name="Camargo E.P."/>
            <person name="de Vasconcelos A.T."/>
        </authorList>
    </citation>
    <scope>NUCLEOTIDE SEQUENCE</scope>
</reference>
<proteinExistence type="predicted"/>
<dbReference type="HOGENOM" id="CLU_861133_0_0_1"/>
<reference evidence="5 7" key="1">
    <citation type="journal article" date="2010" name="BMC Genomics">
        <title>Combination of measures distinguishes pre-miRNAs from other stem-loops in the genome of the newly sequenced Anopheles darlingi.</title>
        <authorList>
            <person name="Mendes N.D."/>
            <person name="Freitas A.T."/>
            <person name="Vasconcelos A.T."/>
            <person name="Sagot M.F."/>
        </authorList>
    </citation>
    <scope>NUCLEOTIDE SEQUENCE</scope>
</reference>
<dbReference type="GO" id="GO:0005576">
    <property type="term" value="C:extracellular region"/>
    <property type="evidence" value="ECO:0007669"/>
    <property type="project" value="UniProtKB-SubCell"/>
</dbReference>
<evidence type="ECO:0000313" key="5">
    <source>
        <dbReference type="EMBL" id="ETN58608.1"/>
    </source>
</evidence>
<dbReference type="VEuPathDB" id="VectorBase:ADAC009805"/>
<gene>
    <name evidence="5" type="ORF">AND_009805</name>
</gene>
<protein>
    <recommendedName>
        <fullName evidence="4">Single domain-containing protein</fullName>
    </recommendedName>
</protein>
<reference evidence="6" key="4">
    <citation type="submission" date="2015-06" db="UniProtKB">
        <authorList>
            <consortium name="EnsemblMetazoa"/>
        </authorList>
    </citation>
    <scope>IDENTIFICATION</scope>
</reference>
<organism evidence="5">
    <name type="scientific">Anopheles darlingi</name>
    <name type="common">Mosquito</name>
    <dbReference type="NCBI Taxonomy" id="43151"/>
    <lineage>
        <taxon>Eukaryota</taxon>
        <taxon>Metazoa</taxon>
        <taxon>Ecdysozoa</taxon>
        <taxon>Arthropoda</taxon>
        <taxon>Hexapoda</taxon>
        <taxon>Insecta</taxon>
        <taxon>Pterygota</taxon>
        <taxon>Neoptera</taxon>
        <taxon>Endopterygota</taxon>
        <taxon>Diptera</taxon>
        <taxon>Nematocera</taxon>
        <taxon>Culicoidea</taxon>
        <taxon>Culicidae</taxon>
        <taxon>Anophelinae</taxon>
        <taxon>Anopheles</taxon>
    </lineage>
</organism>
<feature type="domain" description="Single" evidence="4">
    <location>
        <begin position="222"/>
        <end position="297"/>
    </location>
</feature>
<accession>W5J5C6</accession>
<dbReference type="Proteomes" id="UP000000673">
    <property type="component" value="Unassembled WGS sequence"/>
</dbReference>
<dbReference type="VEuPathDB" id="VectorBase:ADAR2_011114"/>
<name>W5J5C6_ANODA</name>
<sequence length="323" mass="34941">MSTRRLLLHRRRLIEFLRQQTVVMEQPSSLWSGVCRSALLCSNTRRNLAHTTSRTIPALRRLAGGWPATENHQIANLVPFQRHSSSNGSRGAFDFAAPAPTPTDPTRDSPPPAAIATLLRLRQTLRIRISSAKMRSFTVVAVLALSFCYVQAAEEATTKEPAAEGGKTFKRLIPADVLRASVKSVNFQLKLGENGLLFATGGTGDGRLMDTGDRSGDFPGMCFASTKCATFEPGQSWDLSPFCGRSTCVLSDDAQPRLLELVEDCGPLPLANDKCKLDTEKTNKTAAFPSCCPAFTCEPGAKLEYPDVKTAPEGAAEQPAAKN</sequence>
<dbReference type="InterPro" id="IPR029277">
    <property type="entry name" value="SVWC_dom"/>
</dbReference>
<dbReference type="EMBL" id="ADMH02002129">
    <property type="protein sequence ID" value="ETN58608.1"/>
    <property type="molecule type" value="Genomic_DNA"/>
</dbReference>
<evidence type="ECO:0000313" key="6">
    <source>
        <dbReference type="EnsemblMetazoa" id="ADAC009805-PA"/>
    </source>
</evidence>
<feature type="region of interest" description="Disordered" evidence="3">
    <location>
        <begin position="83"/>
        <end position="110"/>
    </location>
</feature>
<keyword evidence="2" id="KW-0964">Secreted</keyword>
<dbReference type="Pfam" id="PF15430">
    <property type="entry name" value="SVWC"/>
    <property type="match status" value="1"/>
</dbReference>
<dbReference type="EnsemblMetazoa" id="ADAC009805-RA">
    <property type="protein sequence ID" value="ADAC009805-PA"/>
    <property type="gene ID" value="ADAC009805"/>
</dbReference>
<dbReference type="eggNOG" id="ENOG502RZ1S">
    <property type="taxonomic scope" value="Eukaryota"/>
</dbReference>
<evidence type="ECO:0000259" key="4">
    <source>
        <dbReference type="SMART" id="SM01318"/>
    </source>
</evidence>
<evidence type="ECO:0000313" key="7">
    <source>
        <dbReference type="Proteomes" id="UP000000673"/>
    </source>
</evidence>
<dbReference type="FunCoup" id="W5J5C6">
    <property type="interactions" value="7"/>
</dbReference>
<feature type="compositionally biased region" description="Pro residues" evidence="3">
    <location>
        <begin position="99"/>
        <end position="110"/>
    </location>
</feature>
<dbReference type="STRING" id="43151.W5J5C6"/>
<dbReference type="SMART" id="SM01318">
    <property type="entry name" value="SVWC"/>
    <property type="match status" value="1"/>
</dbReference>
<dbReference type="AlphaFoldDB" id="W5J5C6"/>
<keyword evidence="7" id="KW-1185">Reference proteome</keyword>
<evidence type="ECO:0000256" key="3">
    <source>
        <dbReference type="SAM" id="MobiDB-lite"/>
    </source>
</evidence>